<name>A0A0A9GM40_ARUDO</name>
<sequence length="71" mass="8092">MLEIWGSGQQEEGKLDMKTKVTDEAQMKYQVGSLHFSDRPYSMLFYGEGYKQSIITRSVPNIPSEERGSSN</sequence>
<accession>A0A0A9GM40</accession>
<dbReference type="AlphaFoldDB" id="A0A0A9GM40"/>
<reference evidence="1" key="2">
    <citation type="journal article" date="2015" name="Data Brief">
        <title>Shoot transcriptome of the giant reed, Arundo donax.</title>
        <authorList>
            <person name="Barrero R.A."/>
            <person name="Guerrero F.D."/>
            <person name="Moolhuijzen P."/>
            <person name="Goolsby J.A."/>
            <person name="Tidwell J."/>
            <person name="Bellgard S.E."/>
            <person name="Bellgard M.I."/>
        </authorList>
    </citation>
    <scope>NUCLEOTIDE SEQUENCE</scope>
    <source>
        <tissue evidence="1">Shoot tissue taken approximately 20 cm above the soil surface</tissue>
    </source>
</reference>
<organism evidence="1">
    <name type="scientific">Arundo donax</name>
    <name type="common">Giant reed</name>
    <name type="synonym">Donax arundinaceus</name>
    <dbReference type="NCBI Taxonomy" id="35708"/>
    <lineage>
        <taxon>Eukaryota</taxon>
        <taxon>Viridiplantae</taxon>
        <taxon>Streptophyta</taxon>
        <taxon>Embryophyta</taxon>
        <taxon>Tracheophyta</taxon>
        <taxon>Spermatophyta</taxon>
        <taxon>Magnoliopsida</taxon>
        <taxon>Liliopsida</taxon>
        <taxon>Poales</taxon>
        <taxon>Poaceae</taxon>
        <taxon>PACMAD clade</taxon>
        <taxon>Arundinoideae</taxon>
        <taxon>Arundineae</taxon>
        <taxon>Arundo</taxon>
    </lineage>
</organism>
<dbReference type="EMBL" id="GBRH01171716">
    <property type="protein sequence ID" value="JAE26180.1"/>
    <property type="molecule type" value="Transcribed_RNA"/>
</dbReference>
<protein>
    <submittedName>
        <fullName evidence="1">Uncharacterized protein</fullName>
    </submittedName>
</protein>
<evidence type="ECO:0000313" key="1">
    <source>
        <dbReference type="EMBL" id="JAE26180.1"/>
    </source>
</evidence>
<reference evidence="1" key="1">
    <citation type="submission" date="2014-09" db="EMBL/GenBank/DDBJ databases">
        <authorList>
            <person name="Magalhaes I.L.F."/>
            <person name="Oliveira U."/>
            <person name="Santos F.R."/>
            <person name="Vidigal T.H.D.A."/>
            <person name="Brescovit A.D."/>
            <person name="Santos A.J."/>
        </authorList>
    </citation>
    <scope>NUCLEOTIDE SEQUENCE</scope>
    <source>
        <tissue evidence="1">Shoot tissue taken approximately 20 cm above the soil surface</tissue>
    </source>
</reference>
<proteinExistence type="predicted"/>